<accession>A0ABS2AK26</accession>
<gene>
    <name evidence="1" type="ORF">JIG36_32115</name>
</gene>
<reference evidence="1 2" key="1">
    <citation type="submission" date="2021-01" db="EMBL/GenBank/DDBJ databases">
        <title>Actinoplanes sp. nov. LDG1-06 isolated from lichen.</title>
        <authorList>
            <person name="Saeng-In P."/>
            <person name="Phongsopitanun W."/>
            <person name="Kanchanasin P."/>
            <person name="Yuki M."/>
            <person name="Kudo T."/>
            <person name="Ohkuma M."/>
            <person name="Tanasupawat S."/>
        </authorList>
    </citation>
    <scope>NUCLEOTIDE SEQUENCE [LARGE SCALE GENOMIC DNA]</scope>
    <source>
        <strain evidence="1 2">LDG1-06</strain>
    </source>
</reference>
<organism evidence="1 2">
    <name type="scientific">Paractinoplanes ovalisporus</name>
    <dbReference type="NCBI Taxonomy" id="2810368"/>
    <lineage>
        <taxon>Bacteria</taxon>
        <taxon>Bacillati</taxon>
        <taxon>Actinomycetota</taxon>
        <taxon>Actinomycetes</taxon>
        <taxon>Micromonosporales</taxon>
        <taxon>Micromonosporaceae</taxon>
        <taxon>Paractinoplanes</taxon>
    </lineage>
</organism>
<evidence type="ECO:0000313" key="2">
    <source>
        <dbReference type="Proteomes" id="UP000632138"/>
    </source>
</evidence>
<sequence length="117" mass="12688">MTQESKPIVPQAYPLFAATVFRAGNPNGTPACQREPLAEDVAVSRVIAWRHEDGAVPVPVTVEHGQLLGYGFTLFETASAAERQARHDRDRLAAYSAAHEACDDVCLVVAEQVEATR</sequence>
<dbReference type="RefSeq" id="WP_203380150.1">
    <property type="nucleotide sequence ID" value="NZ_JAENHP010000013.1"/>
</dbReference>
<comment type="caution">
    <text evidence="1">The sequence shown here is derived from an EMBL/GenBank/DDBJ whole genome shotgun (WGS) entry which is preliminary data.</text>
</comment>
<evidence type="ECO:0000313" key="1">
    <source>
        <dbReference type="EMBL" id="MBM2620170.1"/>
    </source>
</evidence>
<protein>
    <submittedName>
        <fullName evidence="1">Uncharacterized protein</fullName>
    </submittedName>
</protein>
<name>A0ABS2AK26_9ACTN</name>
<dbReference type="EMBL" id="JAENHP010000013">
    <property type="protein sequence ID" value="MBM2620170.1"/>
    <property type="molecule type" value="Genomic_DNA"/>
</dbReference>
<dbReference type="Proteomes" id="UP000632138">
    <property type="component" value="Unassembled WGS sequence"/>
</dbReference>
<proteinExistence type="predicted"/>
<keyword evidence="2" id="KW-1185">Reference proteome</keyword>